<proteinExistence type="predicted"/>
<evidence type="ECO:0000259" key="2">
    <source>
        <dbReference type="Pfam" id="PF03703"/>
    </source>
</evidence>
<keyword evidence="1" id="KW-1133">Transmembrane helix</keyword>
<comment type="caution">
    <text evidence="3">The sequence shown here is derived from an EMBL/GenBank/DDBJ whole genome shotgun (WGS) entry which is preliminary data.</text>
</comment>
<feature type="transmembrane region" description="Helical" evidence="1">
    <location>
        <begin position="217"/>
        <end position="240"/>
    </location>
</feature>
<feature type="domain" description="YdbS-like PH" evidence="2">
    <location>
        <begin position="55"/>
        <end position="132"/>
    </location>
</feature>
<gene>
    <name evidence="3" type="ORF">BAGA_21820</name>
</gene>
<dbReference type="STRING" id="574375.AZF08_12825"/>
<name>A0A073KEQ5_9BACI</name>
<dbReference type="InterPro" id="IPR005182">
    <property type="entry name" value="YdbS-like_PH"/>
</dbReference>
<feature type="transmembrane region" description="Helical" evidence="1">
    <location>
        <begin position="170"/>
        <end position="191"/>
    </location>
</feature>
<dbReference type="InterPro" id="IPR014529">
    <property type="entry name" value="UCP026631"/>
</dbReference>
<dbReference type="PANTHER" id="PTHR34473">
    <property type="entry name" value="UPF0699 TRANSMEMBRANE PROTEIN YDBS"/>
    <property type="match status" value="1"/>
</dbReference>
<dbReference type="PIRSF" id="PIRSF026631">
    <property type="entry name" value="UCP026631"/>
    <property type="match status" value="1"/>
</dbReference>
<protein>
    <submittedName>
        <fullName evidence="3">Membrane protein</fullName>
    </submittedName>
</protein>
<feature type="transmembrane region" description="Helical" evidence="1">
    <location>
        <begin position="12"/>
        <end position="29"/>
    </location>
</feature>
<sequence length="476" mass="54893">MYKRQHPITILLEIKISHLLPGLIPLISLNGKFPFWYMIPIAVFVGTIFFAVIHWYYKVYWIKGNVLHIKQGMFVKKESYLNKERVQTINTSSNVLYQLLGLTKLKIETAGGGKEPEVSLAGVTLEEAKALISLLNEEATVKRENQEEITDSVLQEEPKSSEYKLTWKEIIFASITSGEFGIVFSVLLFIYSKAHDYAPKWIVEKAEKYVMDFDFDVYVWVYGVAVLLVLSWILSTIRYAMKHANFTIVRNGNEIRVSQGLFEKKEIVLKTHRIQGITIKETLLREWLGYCSIHVEVIQNAEKGEKSVTIHPLMKKAHVSGLLEHLELPYKMETNLIGLPKAALRRYLLGSWIFFIFLTILIAGAGIYFEKYIALLVLLPLFILLTWLGYISFTAGGYALHDQQLTIVSRGLGKRTGLIRRRHIQSLSKTQTFFQRKDKLCTYIFIIASSEGGHHYKLEHTRLEDAECMQDWYKKK</sequence>
<keyword evidence="1" id="KW-0472">Membrane</keyword>
<keyword evidence="1" id="KW-0812">Transmembrane</keyword>
<reference evidence="3 4" key="1">
    <citation type="submission" date="2014-06" db="EMBL/GenBank/DDBJ databases">
        <title>Draft genome sequence of Bacillus gaemokensis JCM 15801 (MCCC 1A00707).</title>
        <authorList>
            <person name="Lai Q."/>
            <person name="Liu Y."/>
            <person name="Shao Z."/>
        </authorList>
    </citation>
    <scope>NUCLEOTIDE SEQUENCE [LARGE SCALE GENOMIC DNA]</scope>
    <source>
        <strain evidence="3 4">JCM 15801</strain>
    </source>
</reference>
<accession>A0A073KEQ5</accession>
<feature type="transmembrane region" description="Helical" evidence="1">
    <location>
        <begin position="375"/>
        <end position="400"/>
    </location>
</feature>
<organism evidence="3 4">
    <name type="scientific">Bacillus gaemokensis</name>
    <dbReference type="NCBI Taxonomy" id="574375"/>
    <lineage>
        <taxon>Bacteria</taxon>
        <taxon>Bacillati</taxon>
        <taxon>Bacillota</taxon>
        <taxon>Bacilli</taxon>
        <taxon>Bacillales</taxon>
        <taxon>Bacillaceae</taxon>
        <taxon>Bacillus</taxon>
        <taxon>Bacillus cereus group</taxon>
    </lineage>
</organism>
<feature type="transmembrane region" description="Helical" evidence="1">
    <location>
        <begin position="35"/>
        <end position="57"/>
    </location>
</feature>
<dbReference type="AlphaFoldDB" id="A0A073KEQ5"/>
<evidence type="ECO:0000313" key="4">
    <source>
        <dbReference type="Proteomes" id="UP000027778"/>
    </source>
</evidence>
<evidence type="ECO:0000313" key="3">
    <source>
        <dbReference type="EMBL" id="KEK24917.1"/>
    </source>
</evidence>
<dbReference type="Proteomes" id="UP000027778">
    <property type="component" value="Unassembled WGS sequence"/>
</dbReference>
<feature type="domain" description="YdbS-like PH" evidence="2">
    <location>
        <begin position="245"/>
        <end position="325"/>
    </location>
</feature>
<dbReference type="Pfam" id="PF03703">
    <property type="entry name" value="bPH_2"/>
    <property type="match status" value="3"/>
</dbReference>
<dbReference type="OrthoDB" id="2195155at2"/>
<keyword evidence="4" id="KW-1185">Reference proteome</keyword>
<feature type="transmembrane region" description="Helical" evidence="1">
    <location>
        <begin position="347"/>
        <end position="369"/>
    </location>
</feature>
<dbReference type="eggNOG" id="COG3428">
    <property type="taxonomic scope" value="Bacteria"/>
</dbReference>
<feature type="domain" description="YdbS-like PH" evidence="2">
    <location>
        <begin position="396"/>
        <end position="473"/>
    </location>
</feature>
<dbReference type="EMBL" id="JOTM01000004">
    <property type="protein sequence ID" value="KEK24917.1"/>
    <property type="molecule type" value="Genomic_DNA"/>
</dbReference>
<dbReference type="RefSeq" id="WP_033673927.1">
    <property type="nucleotide sequence ID" value="NZ_JOTM01000004.1"/>
</dbReference>
<evidence type="ECO:0000256" key="1">
    <source>
        <dbReference type="SAM" id="Phobius"/>
    </source>
</evidence>
<dbReference type="PANTHER" id="PTHR34473:SF2">
    <property type="entry name" value="UPF0699 TRANSMEMBRANE PROTEIN YDBT"/>
    <property type="match status" value="1"/>
</dbReference>